<evidence type="ECO:0000256" key="3">
    <source>
        <dbReference type="ARBA" id="ARBA00022478"/>
    </source>
</evidence>
<dbReference type="EMBL" id="PDUG01000001">
    <property type="protein sequence ID" value="PIC52194.1"/>
    <property type="molecule type" value="Genomic_DNA"/>
</dbReference>
<dbReference type="FunFam" id="1.10.10.10:FF:000420">
    <property type="entry name" value="RNA polymerase III subunit, putative"/>
    <property type="match status" value="1"/>
</dbReference>
<keyword evidence="5 6" id="KW-0539">Nucleus</keyword>
<evidence type="ECO:0000256" key="6">
    <source>
        <dbReference type="RuleBase" id="RU367076"/>
    </source>
</evidence>
<dbReference type="GO" id="GO:0003697">
    <property type="term" value="F:single-stranded DNA binding"/>
    <property type="evidence" value="ECO:0007669"/>
    <property type="project" value="UniProtKB-UniRule"/>
</dbReference>
<feature type="compositionally biased region" description="Polar residues" evidence="7">
    <location>
        <begin position="199"/>
        <end position="208"/>
    </location>
</feature>
<evidence type="ECO:0000259" key="9">
    <source>
        <dbReference type="Pfam" id="PF08221"/>
    </source>
</evidence>
<dbReference type="GO" id="GO:0006351">
    <property type="term" value="P:DNA-templated transcription"/>
    <property type="evidence" value="ECO:0007669"/>
    <property type="project" value="InterPro"/>
</dbReference>
<feature type="domain" description="RNA polymerase III subunit RPC82-related helix-turn-helix" evidence="9">
    <location>
        <begin position="19"/>
        <end position="80"/>
    </location>
</feature>
<sequence>MMTFRIFRSNMGGGKYETQMCVIMVEDIFGKIVAKVLETVLKESCQLPTLLLKLKGQMSSVLVKKALSTLINFGFVSFSLDTNNRTTYVADADQIQYVISAPRACLIAKTLHGPAAESICVELISQGRLTVSETIRRIRSTDESVEFSDIKHSFEELARAQFLIRVPAVESNIHGCPQLTVNFNQFEMPKNIMEKKEPQTTGSSSNDASSRKRKADASPEDMDTGQYWRINWARFNGYLRDELIVDYLIGGGSTATMTHLNVRKNSEEDVPQQDRTQYITQNVAHLMFKSNELRANPLSMDSITVSITDLQKLVRENELDLSKPDIELACQILVDESDGIVRKVGDSNGGLYTVDIRHGIRQICRHHCESLIREQFEGRAIRVMRLLESRHYLDEEQVEKLSMMSGKEAREMLYALVEEGYVFNKPVGRSNDFQPARTFYLYYVDLPRTIRGLVEYTCKLVRNLILRQRHERTENKALLDKDANVQPIIENIRASDQLDEASKLAQIAEVEEMYLPGPDRAQLNRFRKAQATLLAAQDQSIRVLLAFKLFLASGQS</sequence>
<dbReference type="InterPro" id="IPR039748">
    <property type="entry name" value="RPC3"/>
</dbReference>
<dbReference type="Gene3D" id="1.10.10.10">
    <property type="entry name" value="Winged helix-like DNA-binding domain superfamily/Winged helix DNA-binding domain"/>
    <property type="match status" value="4"/>
</dbReference>
<accession>A0A2G5VKB6</accession>
<evidence type="ECO:0000256" key="4">
    <source>
        <dbReference type="ARBA" id="ARBA00023163"/>
    </source>
</evidence>
<comment type="function">
    <text evidence="6">DNA-dependent RNA polymerase catalyzes the transcription of DNA into RNA using the four ribonucleoside triphosphates as substrates. Specific core component of RNA polymerase III which synthesizes small RNAs, such as 5S rRNA and tRNAs.</text>
</comment>
<comment type="subcellular location">
    <subcellularLocation>
        <location evidence="1 6">Nucleus</location>
    </subcellularLocation>
</comment>
<evidence type="ECO:0000256" key="2">
    <source>
        <dbReference type="ARBA" id="ARBA00007206"/>
    </source>
</evidence>
<name>A0A2G5VKB6_9PELO</name>
<comment type="similarity">
    <text evidence="2 6">Belongs to the eukaryotic RPC3/POLR3C RNA polymerase subunit family.</text>
</comment>
<keyword evidence="12" id="KW-1185">Reference proteome</keyword>
<keyword evidence="3 6" id="KW-0240">DNA-directed RNA polymerase</keyword>
<dbReference type="Gene3D" id="6.10.140.1450">
    <property type="match status" value="1"/>
</dbReference>
<dbReference type="FunFam" id="1.10.10.10:FF:000976">
    <property type="entry name" value="Protein CBG12577"/>
    <property type="match status" value="1"/>
</dbReference>
<feature type="domain" description="DNA-directed RNA polymerase III subunit RPC3 winged-helix" evidence="10">
    <location>
        <begin position="369"/>
        <end position="444"/>
    </location>
</feature>
<dbReference type="PANTHER" id="PTHR12949:SF0">
    <property type="entry name" value="DNA-DIRECTED RNA POLYMERASE III SUBUNIT RPC3"/>
    <property type="match status" value="1"/>
</dbReference>
<evidence type="ECO:0000259" key="10">
    <source>
        <dbReference type="Pfam" id="PF22536"/>
    </source>
</evidence>
<dbReference type="InterPro" id="IPR013197">
    <property type="entry name" value="RNA_pol_III_RPC82-rel_HTH"/>
</dbReference>
<comment type="caution">
    <text evidence="11">The sequence shown here is derived from an EMBL/GenBank/DDBJ whole genome shotgun (WGS) entry which is preliminary data.</text>
</comment>
<keyword evidence="4 6" id="KW-0804">Transcription</keyword>
<protein>
    <recommendedName>
        <fullName evidence="6">DNA-directed RNA polymerase III subunit RPC3</fullName>
        <shortName evidence="6">RNA polymerase III subunit C3</shortName>
    </recommendedName>
</protein>
<dbReference type="InterPro" id="IPR036388">
    <property type="entry name" value="WH-like_DNA-bd_sf"/>
</dbReference>
<dbReference type="InterPro" id="IPR008806">
    <property type="entry name" value="RNA_pol_III_Rpc82_C"/>
</dbReference>
<evidence type="ECO:0000259" key="8">
    <source>
        <dbReference type="Pfam" id="PF05645"/>
    </source>
</evidence>
<dbReference type="PANTHER" id="PTHR12949">
    <property type="entry name" value="RNA POLYMERASE III DNA DIRECTED -RELATED"/>
    <property type="match status" value="1"/>
</dbReference>
<dbReference type="Pfam" id="PF08221">
    <property type="entry name" value="HTH_9"/>
    <property type="match status" value="1"/>
</dbReference>
<dbReference type="Proteomes" id="UP000230233">
    <property type="component" value="Chromosome I"/>
</dbReference>
<dbReference type="STRING" id="1611254.A0A2G5VKB6"/>
<reference evidence="12" key="1">
    <citation type="submission" date="2017-10" db="EMBL/GenBank/DDBJ databases">
        <title>Rapid genome shrinkage in a self-fertile nematode reveals novel sperm competition proteins.</title>
        <authorList>
            <person name="Yin D."/>
            <person name="Schwarz E.M."/>
            <person name="Thomas C.G."/>
            <person name="Felde R.L."/>
            <person name="Korf I.F."/>
            <person name="Cutter A.D."/>
            <person name="Schartner C.M."/>
            <person name="Ralston E.J."/>
            <person name="Meyer B.J."/>
            <person name="Haag E.S."/>
        </authorList>
    </citation>
    <scope>NUCLEOTIDE SEQUENCE [LARGE SCALE GENOMIC DNA]</scope>
    <source>
        <strain evidence="12">JU1422</strain>
    </source>
</reference>
<feature type="region of interest" description="Disordered" evidence="7">
    <location>
        <begin position="193"/>
        <end position="221"/>
    </location>
</feature>
<gene>
    <name evidence="11" type="primary">Cni-let-611</name>
    <name evidence="11" type="synonym">Cnig_chr_I.g2402</name>
    <name evidence="11" type="ORF">B9Z55_002402</name>
</gene>
<dbReference type="GO" id="GO:0005666">
    <property type="term" value="C:RNA polymerase III complex"/>
    <property type="evidence" value="ECO:0007669"/>
    <property type="project" value="UniProtKB-UniRule"/>
</dbReference>
<organism evidence="11 12">
    <name type="scientific">Caenorhabditis nigoni</name>
    <dbReference type="NCBI Taxonomy" id="1611254"/>
    <lineage>
        <taxon>Eukaryota</taxon>
        <taxon>Metazoa</taxon>
        <taxon>Ecdysozoa</taxon>
        <taxon>Nematoda</taxon>
        <taxon>Chromadorea</taxon>
        <taxon>Rhabditida</taxon>
        <taxon>Rhabditina</taxon>
        <taxon>Rhabditomorpha</taxon>
        <taxon>Rhabditoidea</taxon>
        <taxon>Rhabditidae</taxon>
        <taxon>Peloderinae</taxon>
        <taxon>Caenorhabditis</taxon>
    </lineage>
</organism>
<evidence type="ECO:0000313" key="12">
    <source>
        <dbReference type="Proteomes" id="UP000230233"/>
    </source>
</evidence>
<dbReference type="AlphaFoldDB" id="A0A2G5VKB6"/>
<feature type="domain" description="RNA polymerase III Rpc82 C -terminal" evidence="8">
    <location>
        <begin position="168"/>
        <end position="361"/>
    </location>
</feature>
<evidence type="ECO:0000256" key="5">
    <source>
        <dbReference type="ARBA" id="ARBA00023242"/>
    </source>
</evidence>
<dbReference type="Pfam" id="PF22536">
    <property type="entry name" value="WHD_POLR3C"/>
    <property type="match status" value="1"/>
</dbReference>
<evidence type="ECO:0000256" key="1">
    <source>
        <dbReference type="ARBA" id="ARBA00004123"/>
    </source>
</evidence>
<dbReference type="FunFam" id="1.10.10.10:FF:001052">
    <property type="entry name" value="Protein CBG12577"/>
    <property type="match status" value="1"/>
</dbReference>
<dbReference type="OrthoDB" id="272392at2759"/>
<dbReference type="Pfam" id="PF05645">
    <property type="entry name" value="RNA_pol_Rpc82"/>
    <property type="match status" value="1"/>
</dbReference>
<proteinExistence type="inferred from homology"/>
<dbReference type="InterPro" id="IPR055207">
    <property type="entry name" value="POLR3C_WHD"/>
</dbReference>
<comment type="subunit">
    <text evidence="6">Component of the RNA polymerase III (Pol III) complex consisting of 17 subunits.</text>
</comment>
<evidence type="ECO:0000256" key="7">
    <source>
        <dbReference type="SAM" id="MobiDB-lite"/>
    </source>
</evidence>
<evidence type="ECO:0000313" key="11">
    <source>
        <dbReference type="EMBL" id="PIC52194.1"/>
    </source>
</evidence>